<evidence type="ECO:0000313" key="1">
    <source>
        <dbReference type="EMBL" id="KAJ8442522.1"/>
    </source>
</evidence>
<accession>A0A9Q1KFX2</accession>
<dbReference type="PANTHER" id="PTHR37383">
    <property type="entry name" value="OS01G0694200 PROTEIN"/>
    <property type="match status" value="1"/>
</dbReference>
<sequence length="486" mass="52689">MVVVAVEARKLDLPTLSLSSPQVTSLLYDPNSLSLALMHSDSTFSLYPSFSPFSLSSSSLPSPQSLVPGPSSCACFVNLNPNPKFPDCPDRSRVVFVTAGPHSGGSRVVLRFYFLGNDGKFGKAQVVCSQNGISFDRKSGVIVDVSHGMKVVLSGSVNYLAMYSGSAGKVWVFGVKMVGNERDLRLVKCAVIDCNLPVLSVFISSGFLVLGELHGVRVFPLRALVKGRVGGRRRSRVVKGMIENLKMPNGAIIPLGESYNLDKNSANLKKSTLMANGHACNVPEGVSSNSNVDRNHDAVKLRSLKLRQDSGEVGMQFILFDDSVVEGIKSRVPGYKIRKAISIQALSHQKFLILDSNGELHLLHMLRSGCFKMRRLTGIIQVQRLAAFPDMSATAQDAWISDGLFSLHNLVICDTDTSENQNDRGCNEEKIIQSSVTGVIFASENIQDIIALAANSIMILGRGTIYTCCSSVYSTADLTIIRFLMS</sequence>
<reference evidence="1" key="1">
    <citation type="submission" date="2022-04" db="EMBL/GenBank/DDBJ databases">
        <title>Carnegiea gigantea Genome sequencing and assembly v2.</title>
        <authorList>
            <person name="Copetti D."/>
            <person name="Sanderson M.J."/>
            <person name="Burquez A."/>
            <person name="Wojciechowski M.F."/>
        </authorList>
    </citation>
    <scope>NUCLEOTIDE SEQUENCE</scope>
    <source>
        <strain evidence="1">SGP5-SGP5p</strain>
        <tissue evidence="1">Aerial part</tissue>
    </source>
</reference>
<dbReference type="PANTHER" id="PTHR37383:SF1">
    <property type="entry name" value="OS01G0694200 PROTEIN"/>
    <property type="match status" value="1"/>
</dbReference>
<protein>
    <submittedName>
        <fullName evidence="1">Uncharacterized protein</fullName>
    </submittedName>
</protein>
<dbReference type="Proteomes" id="UP001153076">
    <property type="component" value="Unassembled WGS sequence"/>
</dbReference>
<dbReference type="EMBL" id="JAKOGI010000140">
    <property type="protein sequence ID" value="KAJ8442522.1"/>
    <property type="molecule type" value="Genomic_DNA"/>
</dbReference>
<proteinExistence type="predicted"/>
<keyword evidence="2" id="KW-1185">Reference proteome</keyword>
<gene>
    <name evidence="1" type="ORF">Cgig2_022405</name>
</gene>
<name>A0A9Q1KFX2_9CARY</name>
<dbReference type="AlphaFoldDB" id="A0A9Q1KFX2"/>
<comment type="caution">
    <text evidence="1">The sequence shown here is derived from an EMBL/GenBank/DDBJ whole genome shotgun (WGS) entry which is preliminary data.</text>
</comment>
<dbReference type="OrthoDB" id="1925091at2759"/>
<evidence type="ECO:0000313" key="2">
    <source>
        <dbReference type="Proteomes" id="UP001153076"/>
    </source>
</evidence>
<organism evidence="1 2">
    <name type="scientific">Carnegiea gigantea</name>
    <dbReference type="NCBI Taxonomy" id="171969"/>
    <lineage>
        <taxon>Eukaryota</taxon>
        <taxon>Viridiplantae</taxon>
        <taxon>Streptophyta</taxon>
        <taxon>Embryophyta</taxon>
        <taxon>Tracheophyta</taxon>
        <taxon>Spermatophyta</taxon>
        <taxon>Magnoliopsida</taxon>
        <taxon>eudicotyledons</taxon>
        <taxon>Gunneridae</taxon>
        <taxon>Pentapetalae</taxon>
        <taxon>Caryophyllales</taxon>
        <taxon>Cactineae</taxon>
        <taxon>Cactaceae</taxon>
        <taxon>Cactoideae</taxon>
        <taxon>Echinocereeae</taxon>
        <taxon>Carnegiea</taxon>
    </lineage>
</organism>